<dbReference type="InterPro" id="IPR000742">
    <property type="entry name" value="EGF"/>
</dbReference>
<dbReference type="SUPFAM" id="SSF57196">
    <property type="entry name" value="EGF/Laminin"/>
    <property type="match status" value="1"/>
</dbReference>
<gene>
    <name evidence="3" type="ORF">AVEN_500_1</name>
</gene>
<reference evidence="3 4" key="1">
    <citation type="journal article" date="2019" name="Sci. Rep.">
        <title>Orb-weaving spider Araneus ventricosus genome elucidates the spidroin gene catalogue.</title>
        <authorList>
            <person name="Kono N."/>
            <person name="Nakamura H."/>
            <person name="Ohtoshi R."/>
            <person name="Moran D.A.P."/>
            <person name="Shinohara A."/>
            <person name="Yoshida Y."/>
            <person name="Fujiwara M."/>
            <person name="Mori M."/>
            <person name="Tomita M."/>
            <person name="Arakawa K."/>
        </authorList>
    </citation>
    <scope>NUCLEOTIDE SEQUENCE [LARGE SCALE GENOMIC DNA]</scope>
</reference>
<feature type="non-terminal residue" evidence="3">
    <location>
        <position position="1"/>
    </location>
</feature>
<dbReference type="PROSITE" id="PS00022">
    <property type="entry name" value="EGF_1"/>
    <property type="match status" value="1"/>
</dbReference>
<dbReference type="OrthoDB" id="6436771at2759"/>
<dbReference type="AlphaFoldDB" id="A0A4Y2WR06"/>
<comment type="caution">
    <text evidence="1">Lacks conserved residue(s) required for the propagation of feature annotation.</text>
</comment>
<dbReference type="Gene3D" id="2.10.25.10">
    <property type="entry name" value="Laminin"/>
    <property type="match status" value="1"/>
</dbReference>
<evidence type="ECO:0000313" key="3">
    <source>
        <dbReference type="EMBL" id="GBO39883.1"/>
    </source>
</evidence>
<keyword evidence="1" id="KW-1015">Disulfide bond</keyword>
<keyword evidence="4" id="KW-1185">Reference proteome</keyword>
<evidence type="ECO:0000256" key="1">
    <source>
        <dbReference type="PROSITE-ProRule" id="PRU00076"/>
    </source>
</evidence>
<dbReference type="EMBL" id="BGPR01065015">
    <property type="protein sequence ID" value="GBO39883.1"/>
    <property type="molecule type" value="Genomic_DNA"/>
</dbReference>
<proteinExistence type="predicted"/>
<dbReference type="PROSITE" id="PS01186">
    <property type="entry name" value="EGF_2"/>
    <property type="match status" value="1"/>
</dbReference>
<comment type="caution">
    <text evidence="3">The sequence shown here is derived from an EMBL/GenBank/DDBJ whole genome shotgun (WGS) entry which is preliminary data.</text>
</comment>
<feature type="disulfide bond" evidence="1">
    <location>
        <begin position="93"/>
        <end position="102"/>
    </location>
</feature>
<dbReference type="PROSITE" id="PS50026">
    <property type="entry name" value="EGF_3"/>
    <property type="match status" value="1"/>
</dbReference>
<evidence type="ECO:0000259" key="2">
    <source>
        <dbReference type="PROSITE" id="PS50026"/>
    </source>
</evidence>
<feature type="domain" description="EGF-like" evidence="2">
    <location>
        <begin position="73"/>
        <end position="103"/>
    </location>
</feature>
<organism evidence="3 4">
    <name type="scientific">Araneus ventricosus</name>
    <name type="common">Orbweaver spider</name>
    <name type="synonym">Epeira ventricosa</name>
    <dbReference type="NCBI Taxonomy" id="182803"/>
    <lineage>
        <taxon>Eukaryota</taxon>
        <taxon>Metazoa</taxon>
        <taxon>Ecdysozoa</taxon>
        <taxon>Arthropoda</taxon>
        <taxon>Chelicerata</taxon>
        <taxon>Arachnida</taxon>
        <taxon>Araneae</taxon>
        <taxon>Araneomorphae</taxon>
        <taxon>Entelegynae</taxon>
        <taxon>Araneoidea</taxon>
        <taxon>Araneidae</taxon>
        <taxon>Araneus</taxon>
    </lineage>
</organism>
<keyword evidence="1" id="KW-0245">EGF-like domain</keyword>
<accession>A0A4Y2WR06</accession>
<name>A0A4Y2WR06_ARAVE</name>
<protein>
    <recommendedName>
        <fullName evidence="2">EGF-like domain-containing protein</fullName>
    </recommendedName>
</protein>
<sequence>CYCGENSNSCHLNWKGDKICNCTSGYAQFYGFCYDCNCGVNAQSCFYRKNGTKVCNCDVGYTQTNGYCSAICSEEKCMHGKCEIMGNGFKCRCNEGFTGQRCEEKIQIKSITSPLRPDVLDSSSADPPLLNSSETTEYYAGEIFSRRFMRVRLANG</sequence>
<evidence type="ECO:0000313" key="4">
    <source>
        <dbReference type="Proteomes" id="UP000499080"/>
    </source>
</evidence>
<dbReference type="SMART" id="SM00181">
    <property type="entry name" value="EGF"/>
    <property type="match status" value="2"/>
</dbReference>
<dbReference type="Proteomes" id="UP000499080">
    <property type="component" value="Unassembled WGS sequence"/>
</dbReference>